<dbReference type="EMBL" id="AZST01001155">
    <property type="protein sequence ID" value="KEP46336.1"/>
    <property type="molecule type" value="Genomic_DNA"/>
</dbReference>
<protein>
    <submittedName>
        <fullName evidence="2">Uncharacterized protein</fullName>
    </submittedName>
</protein>
<organism evidence="2 3">
    <name type="scientific">Rhizoctonia solani 123E</name>
    <dbReference type="NCBI Taxonomy" id="1423351"/>
    <lineage>
        <taxon>Eukaryota</taxon>
        <taxon>Fungi</taxon>
        <taxon>Dikarya</taxon>
        <taxon>Basidiomycota</taxon>
        <taxon>Agaricomycotina</taxon>
        <taxon>Agaricomycetes</taxon>
        <taxon>Cantharellales</taxon>
        <taxon>Ceratobasidiaceae</taxon>
        <taxon>Rhizoctonia</taxon>
    </lineage>
</organism>
<evidence type="ECO:0000256" key="1">
    <source>
        <dbReference type="SAM" id="MobiDB-lite"/>
    </source>
</evidence>
<feature type="region of interest" description="Disordered" evidence="1">
    <location>
        <begin position="1"/>
        <end position="44"/>
    </location>
</feature>
<evidence type="ECO:0000313" key="2">
    <source>
        <dbReference type="EMBL" id="KEP46336.1"/>
    </source>
</evidence>
<evidence type="ECO:0000313" key="3">
    <source>
        <dbReference type="Proteomes" id="UP000027456"/>
    </source>
</evidence>
<feature type="compositionally biased region" description="Basic and acidic residues" evidence="1">
    <location>
        <begin position="1"/>
        <end position="30"/>
    </location>
</feature>
<sequence length="698" mass="78359">MAKRARTESSRKRQGRENEDELKGERESKKAATKTWKSRRDEAKEDNLLVEREEDSADLMQLRVYALELEFNYQQMYAELTRHEKQGSVKLRRMITEPENQSDIDVELILSSPHTPSPKPPVVDFFSLPGSYVPSSVQSIVDHVRISLDPWALPTDRMPLFVVYHGPIQGAWTDVENIRMIMALGVPYKFCIAYSWKEALYARAAGECFLDIATGRPGWPRLHAVLLDLFGSEPSIILDPRVVNVLERINKSTPFPTLTSVLQHIYYRRSLPFSHLAPDHPSYVPISQASSYTLVAPSRSSPIFQVFETTRPLSAEARAAEKVKRKAQDERRYKIAAAAAEIEEALYEMIESKANVDSKATVWNGLVHVKSKEWADMKEDYPGSAFIGYVVERIQEENLYNIDKMNEEDKEIYVEAARKSRAAKINAGAAKTSTQRLVQGSVKNEISAMVQRMDFLHSTTGIEYLLFAVKGKPQDGLIGMYHASPKAQAFLENHLALPISHFVELLEGSVLGGPIGMFIVQYNLTITENIILGALNSHRTPTQIAKSLFRQDFLKSLRVAATSAAEDGSAPAIVDPLEITMVEYKNYPNIIRQYKVVSNGWPTDDNGSLVDPGTMGLGRLRAFTKLINDPTSGYGFKRITDTEWKDWCKKYDQDVAGGTLALGKRKTRSDAGKKRKKDSSNTVDALEMAQSMTGANKK</sequence>
<gene>
    <name evidence="2" type="ORF">V565_204680</name>
</gene>
<name>A0A074RGV3_9AGAM</name>
<dbReference type="OrthoDB" id="3223825at2759"/>
<feature type="non-terminal residue" evidence="2">
    <location>
        <position position="698"/>
    </location>
</feature>
<accession>A0A074RGV3</accession>
<keyword evidence="3" id="KW-1185">Reference proteome</keyword>
<dbReference type="HOGENOM" id="CLU_395157_0_0_1"/>
<proteinExistence type="predicted"/>
<comment type="caution">
    <text evidence="2">The sequence shown here is derived from an EMBL/GenBank/DDBJ whole genome shotgun (WGS) entry which is preliminary data.</text>
</comment>
<dbReference type="Proteomes" id="UP000027456">
    <property type="component" value="Unassembled WGS sequence"/>
</dbReference>
<reference evidence="2 3" key="1">
    <citation type="submission" date="2013-12" db="EMBL/GenBank/DDBJ databases">
        <authorList>
            <person name="Cubeta M."/>
            <person name="Pakala S."/>
            <person name="Fedorova N."/>
            <person name="Thomas E."/>
            <person name="Dean R."/>
            <person name="Jabaji S."/>
            <person name="Neate S."/>
            <person name="Toda T."/>
            <person name="Tavantzis S."/>
            <person name="Vilgalys R."/>
            <person name="Bharathan N."/>
            <person name="Pakala S."/>
            <person name="Losada L.S."/>
            <person name="Zafar N."/>
            <person name="Nierman W."/>
        </authorList>
    </citation>
    <scope>NUCLEOTIDE SEQUENCE [LARGE SCALE GENOMIC DNA]</scope>
    <source>
        <strain evidence="2 3">123E</strain>
    </source>
</reference>
<feature type="region of interest" description="Disordered" evidence="1">
    <location>
        <begin position="663"/>
        <end position="698"/>
    </location>
</feature>
<dbReference type="AlphaFoldDB" id="A0A074RGV3"/>
<feature type="compositionally biased region" description="Basic residues" evidence="1">
    <location>
        <begin position="663"/>
        <end position="677"/>
    </location>
</feature>